<keyword evidence="1" id="KW-0472">Membrane</keyword>
<evidence type="ECO:0000313" key="3">
    <source>
        <dbReference type="Proteomes" id="UP000245168"/>
    </source>
</evidence>
<dbReference type="AlphaFoldDB" id="A0A2U2BRY1"/>
<feature type="transmembrane region" description="Helical" evidence="1">
    <location>
        <begin position="207"/>
        <end position="227"/>
    </location>
</feature>
<feature type="transmembrane region" description="Helical" evidence="1">
    <location>
        <begin position="70"/>
        <end position="89"/>
    </location>
</feature>
<proteinExistence type="predicted"/>
<dbReference type="OrthoDB" id="9814939at2"/>
<keyword evidence="1" id="KW-1133">Transmembrane helix</keyword>
<feature type="transmembrane region" description="Helical" evidence="1">
    <location>
        <begin position="144"/>
        <end position="166"/>
    </location>
</feature>
<accession>A0A2U2BRY1</accession>
<organism evidence="2 3">
    <name type="scientific">Marinicauda salina</name>
    <dbReference type="NCBI Taxonomy" id="2135793"/>
    <lineage>
        <taxon>Bacteria</taxon>
        <taxon>Pseudomonadati</taxon>
        <taxon>Pseudomonadota</taxon>
        <taxon>Alphaproteobacteria</taxon>
        <taxon>Maricaulales</taxon>
        <taxon>Maricaulaceae</taxon>
        <taxon>Marinicauda</taxon>
    </lineage>
</organism>
<feature type="transmembrane region" description="Helical" evidence="1">
    <location>
        <begin position="178"/>
        <end position="201"/>
    </location>
</feature>
<evidence type="ECO:0000313" key="2">
    <source>
        <dbReference type="EMBL" id="PWE16755.1"/>
    </source>
</evidence>
<dbReference type="EMBL" id="QEXV01000005">
    <property type="protein sequence ID" value="PWE16755.1"/>
    <property type="molecule type" value="Genomic_DNA"/>
</dbReference>
<name>A0A2U2BRY1_9PROT</name>
<reference evidence="3" key="1">
    <citation type="submission" date="2018-05" db="EMBL/GenBank/DDBJ databases">
        <authorList>
            <person name="Liu B.-T."/>
        </authorList>
    </citation>
    <scope>NUCLEOTIDE SEQUENCE [LARGE SCALE GENOMIC DNA]</scope>
    <source>
        <strain evidence="3">WD6-1</strain>
    </source>
</reference>
<gene>
    <name evidence="2" type="ORF">DDZ18_11180</name>
</gene>
<dbReference type="RefSeq" id="WP_109253478.1">
    <property type="nucleotide sequence ID" value="NZ_QEXV01000005.1"/>
</dbReference>
<feature type="transmembrane region" description="Helical" evidence="1">
    <location>
        <begin position="101"/>
        <end position="124"/>
    </location>
</feature>
<evidence type="ECO:0008006" key="4">
    <source>
        <dbReference type="Google" id="ProtNLM"/>
    </source>
</evidence>
<dbReference type="Proteomes" id="UP000245168">
    <property type="component" value="Unassembled WGS sequence"/>
</dbReference>
<keyword evidence="3" id="KW-1185">Reference proteome</keyword>
<protein>
    <recommendedName>
        <fullName evidence="4">DUF4386 family protein</fullName>
    </recommendedName>
</protein>
<keyword evidence="1" id="KW-0812">Transmembrane</keyword>
<comment type="caution">
    <text evidence="2">The sequence shown here is derived from an EMBL/GenBank/DDBJ whole genome shotgun (WGS) entry which is preliminary data.</text>
</comment>
<evidence type="ECO:0000256" key="1">
    <source>
        <dbReference type="SAM" id="Phobius"/>
    </source>
</evidence>
<sequence>MTESETEPPSPQGVRTAGACLAVAMLAMVATITVYVTVYGAPEGSGPGGETTIADRAAHLTAHWSIARPVWIVEAFAMLLLAVAGFGLTRREAASPVPANLGWTALGVGATVNAVMYAFTLGAYSAAAPVVDAQPALMDAANEAAIVLFLLGNLAMNAGLAVAFAGEATSARRVIPGWLAGLGAALALIVAALAAAGFQLGMNAMKLGAPLAGLVLLIAAIFGWRIAARG</sequence>
<feature type="transmembrane region" description="Helical" evidence="1">
    <location>
        <begin position="20"/>
        <end position="41"/>
    </location>
</feature>